<proteinExistence type="inferred from homology"/>
<feature type="signal peptide" evidence="3">
    <location>
        <begin position="1"/>
        <end position="26"/>
    </location>
</feature>
<dbReference type="RefSeq" id="WP_260791797.1">
    <property type="nucleotide sequence ID" value="NZ_CP093313.1"/>
</dbReference>
<dbReference type="InterPro" id="IPR050309">
    <property type="entry name" value="Type-B_Carboxylest/Lipase"/>
</dbReference>
<dbReference type="EC" id="3.1.1.-" evidence="3"/>
<reference evidence="5" key="1">
    <citation type="submission" date="2021-04" db="EMBL/GenBank/DDBJ databases">
        <title>Phylogenetic analysis of Acidobacteriaceae.</title>
        <authorList>
            <person name="Qiu L."/>
            <person name="Zhang Q."/>
        </authorList>
    </citation>
    <scope>NUCLEOTIDE SEQUENCE</scope>
    <source>
        <strain evidence="5">DSM 25168</strain>
    </source>
</reference>
<dbReference type="GO" id="GO:0016787">
    <property type="term" value="F:hydrolase activity"/>
    <property type="evidence" value="ECO:0007669"/>
    <property type="project" value="UniProtKB-KW"/>
</dbReference>
<gene>
    <name evidence="5" type="ORF">MOP44_18810</name>
</gene>
<evidence type="ECO:0000313" key="6">
    <source>
        <dbReference type="Proteomes" id="UP001059380"/>
    </source>
</evidence>
<dbReference type="EMBL" id="CP093313">
    <property type="protein sequence ID" value="UWZ82610.1"/>
    <property type="molecule type" value="Genomic_DNA"/>
</dbReference>
<dbReference type="KEGG" id="orp:MOP44_18810"/>
<feature type="domain" description="Carboxylesterase type B" evidence="4">
    <location>
        <begin position="29"/>
        <end position="501"/>
    </location>
</feature>
<dbReference type="Gene3D" id="3.40.50.1820">
    <property type="entry name" value="alpha/beta hydrolase"/>
    <property type="match status" value="1"/>
</dbReference>
<sequence>MTHFAMKAACALAAVALLGLNLTAKADPLTVKTDQGKVHGKTINGDKVRAWLGLPYAAPPVGDLRWKAPQPAAKWKGERDATKYGPHCAQNPVFADMIFQDDTKNGSEDCLSLNVYAPATADSKAKLPVMFWIHGGGFSGGGSNEPRHNGDFLPLKGVVLVTINYRLGVFGFLATADLAKEADGAAGNYGLMDMVAALKWVKANIGEFGGDPNNVTIFGESAGSFAVSTLMASPMAQGLFHKAIGESGAAVGHGPMPYQSLADREVKDAQWVAGLNVKTLAELRAMPTQAILDAAKKPGVGFPPDVDGKVLAVPVEETYTAGKQAHVPLLAGWNADEGSFFAMRGMTVAQWKESAEKNFKGKSAEFLKLYPGDDDAQALRSAIDFGSDQFIAFGTWSWLEAHRKTGNAPVYRYHFELAATPSKFHPGTFAFHSDDIEYVFGTLDTRPGWNVRPEDRTLSDQMMTYWSNFAKTGDPNGGDLPKWPKYNQEGYPLIHLNSTITAGPDTLRPRYEFLTDNMPPMHF</sequence>
<protein>
    <recommendedName>
        <fullName evidence="3">Carboxylic ester hydrolase</fullName>
        <ecNumber evidence="3">3.1.1.-</ecNumber>
    </recommendedName>
</protein>
<dbReference type="Pfam" id="PF00135">
    <property type="entry name" value="COesterase"/>
    <property type="match status" value="1"/>
</dbReference>
<organism evidence="5 6">
    <name type="scientific">Occallatibacter riparius</name>
    <dbReference type="NCBI Taxonomy" id="1002689"/>
    <lineage>
        <taxon>Bacteria</taxon>
        <taxon>Pseudomonadati</taxon>
        <taxon>Acidobacteriota</taxon>
        <taxon>Terriglobia</taxon>
        <taxon>Terriglobales</taxon>
        <taxon>Acidobacteriaceae</taxon>
        <taxon>Occallatibacter</taxon>
    </lineage>
</organism>
<evidence type="ECO:0000259" key="4">
    <source>
        <dbReference type="Pfam" id="PF00135"/>
    </source>
</evidence>
<name>A0A9J7BLF6_9BACT</name>
<keyword evidence="6" id="KW-1185">Reference proteome</keyword>
<evidence type="ECO:0000256" key="3">
    <source>
        <dbReference type="RuleBase" id="RU361235"/>
    </source>
</evidence>
<dbReference type="PROSITE" id="PS00122">
    <property type="entry name" value="CARBOXYLESTERASE_B_1"/>
    <property type="match status" value="1"/>
</dbReference>
<dbReference type="InterPro" id="IPR029058">
    <property type="entry name" value="AB_hydrolase_fold"/>
</dbReference>
<keyword evidence="3" id="KW-0732">Signal</keyword>
<feature type="chain" id="PRO_5039961791" description="Carboxylic ester hydrolase" evidence="3">
    <location>
        <begin position="27"/>
        <end position="523"/>
    </location>
</feature>
<evidence type="ECO:0000313" key="5">
    <source>
        <dbReference type="EMBL" id="UWZ82610.1"/>
    </source>
</evidence>
<accession>A0A9J7BLF6</accession>
<dbReference type="InterPro" id="IPR002018">
    <property type="entry name" value="CarbesteraseB"/>
</dbReference>
<dbReference type="AlphaFoldDB" id="A0A9J7BLF6"/>
<dbReference type="PANTHER" id="PTHR11559">
    <property type="entry name" value="CARBOXYLESTERASE"/>
    <property type="match status" value="1"/>
</dbReference>
<dbReference type="InterPro" id="IPR019826">
    <property type="entry name" value="Carboxylesterase_B_AS"/>
</dbReference>
<dbReference type="Proteomes" id="UP001059380">
    <property type="component" value="Chromosome"/>
</dbReference>
<keyword evidence="2 3" id="KW-0378">Hydrolase</keyword>
<evidence type="ECO:0000256" key="2">
    <source>
        <dbReference type="ARBA" id="ARBA00022801"/>
    </source>
</evidence>
<evidence type="ECO:0000256" key="1">
    <source>
        <dbReference type="ARBA" id="ARBA00005964"/>
    </source>
</evidence>
<comment type="similarity">
    <text evidence="1 3">Belongs to the type-B carboxylesterase/lipase family.</text>
</comment>
<dbReference type="SUPFAM" id="SSF53474">
    <property type="entry name" value="alpha/beta-Hydrolases"/>
    <property type="match status" value="1"/>
</dbReference>